<comment type="pathway">
    <text evidence="1">Carbohydrate acid metabolism.</text>
</comment>
<dbReference type="InterPro" id="IPR013785">
    <property type="entry name" value="Aldolase_TIM"/>
</dbReference>
<comment type="similarity">
    <text evidence="2">Belongs to the KHG/KDPG aldolase family.</text>
</comment>
<evidence type="ECO:0000313" key="7">
    <source>
        <dbReference type="Proteomes" id="UP000676885"/>
    </source>
</evidence>
<dbReference type="Pfam" id="PF01081">
    <property type="entry name" value="Aldolase"/>
    <property type="match status" value="1"/>
</dbReference>
<sequence>MAIPAATSEWRRVPMSSALVQTRIIAILRAGDTSGSDAVVDTLIGNGVRCLGLTLTTPGALSAVERLASRVPDGVEVGLGTVMTPDQVHRAADAGARFVMAPNAAADVIHTARSCGIASYPGAMTPSEIHLAWRAGATAVKLFPGGILGTRYLAAVREPLPDIPLIPTGSVRCGEAADWLSAGAAAVGLGGALLGDAMNPGGDLAALAERTRRVCEAAALRT</sequence>
<dbReference type="InterPro" id="IPR000887">
    <property type="entry name" value="Aldlse_KDPG_KHG"/>
</dbReference>
<keyword evidence="5" id="KW-0119">Carbohydrate metabolism</keyword>
<dbReference type="Proteomes" id="UP000676885">
    <property type="component" value="Chromosome"/>
</dbReference>
<dbReference type="Gene3D" id="3.20.20.70">
    <property type="entry name" value="Aldolase class I"/>
    <property type="match status" value="1"/>
</dbReference>
<keyword evidence="4" id="KW-0456">Lyase</keyword>
<organism evidence="6 7">
    <name type="scientific">Arthrobacter jiangjiafuii</name>
    <dbReference type="NCBI Taxonomy" id="2817475"/>
    <lineage>
        <taxon>Bacteria</taxon>
        <taxon>Bacillati</taxon>
        <taxon>Actinomycetota</taxon>
        <taxon>Actinomycetes</taxon>
        <taxon>Micrococcales</taxon>
        <taxon>Micrococcaceae</taxon>
        <taxon>Arthrobacter</taxon>
    </lineage>
</organism>
<dbReference type="EMBL" id="CP076022">
    <property type="protein sequence ID" value="QWC10564.1"/>
    <property type="molecule type" value="Genomic_DNA"/>
</dbReference>
<evidence type="ECO:0000256" key="5">
    <source>
        <dbReference type="ARBA" id="ARBA00023277"/>
    </source>
</evidence>
<proteinExistence type="inferred from homology"/>
<reference evidence="6 7" key="1">
    <citation type="submission" date="2021-05" db="EMBL/GenBank/DDBJ databases">
        <title>Novel species in genus Arthrobacter.</title>
        <authorList>
            <person name="Zhang G."/>
        </authorList>
    </citation>
    <scope>NUCLEOTIDE SEQUENCE [LARGE SCALE GENOMIC DNA]</scope>
    <source>
        <strain evidence="7">zg-ZUI227</strain>
    </source>
</reference>
<dbReference type="RefSeq" id="WP_210231753.1">
    <property type="nucleotide sequence ID" value="NZ_CP076022.1"/>
</dbReference>
<dbReference type="KEGG" id="ajg:KKR91_02665"/>
<comment type="subunit">
    <text evidence="3">Homotrimer.</text>
</comment>
<dbReference type="PANTHER" id="PTHR30246">
    <property type="entry name" value="2-KETO-3-DEOXY-6-PHOSPHOGLUCONATE ALDOLASE"/>
    <property type="match status" value="1"/>
</dbReference>
<evidence type="ECO:0000256" key="3">
    <source>
        <dbReference type="ARBA" id="ARBA00011233"/>
    </source>
</evidence>
<evidence type="ECO:0000256" key="1">
    <source>
        <dbReference type="ARBA" id="ARBA00004761"/>
    </source>
</evidence>
<accession>A0A975R1K7</accession>
<name>A0A975R1K7_9MICC</name>
<dbReference type="AlphaFoldDB" id="A0A975R1K7"/>
<evidence type="ECO:0000256" key="2">
    <source>
        <dbReference type="ARBA" id="ARBA00006906"/>
    </source>
</evidence>
<evidence type="ECO:0000256" key="4">
    <source>
        <dbReference type="ARBA" id="ARBA00023239"/>
    </source>
</evidence>
<evidence type="ECO:0000313" key="6">
    <source>
        <dbReference type="EMBL" id="QWC10564.1"/>
    </source>
</evidence>
<protein>
    <submittedName>
        <fullName evidence="6">Bifunctional 4-hydroxy-2-oxoglutarate aldolase/2-dehydro-3-deoxy-phosphogluconate aldolase</fullName>
    </submittedName>
</protein>
<dbReference type="CDD" id="cd00452">
    <property type="entry name" value="KDPG_aldolase"/>
    <property type="match status" value="1"/>
</dbReference>
<gene>
    <name evidence="6" type="ORF">KKR91_02665</name>
</gene>
<keyword evidence="7" id="KW-1185">Reference proteome</keyword>
<dbReference type="SUPFAM" id="SSF51569">
    <property type="entry name" value="Aldolase"/>
    <property type="match status" value="1"/>
</dbReference>
<dbReference type="PANTHER" id="PTHR30246:SF1">
    <property type="entry name" value="2-DEHYDRO-3-DEOXY-6-PHOSPHOGALACTONATE ALDOLASE-RELATED"/>
    <property type="match status" value="1"/>
</dbReference>
<dbReference type="GO" id="GO:0016829">
    <property type="term" value="F:lyase activity"/>
    <property type="evidence" value="ECO:0007669"/>
    <property type="project" value="UniProtKB-KW"/>
</dbReference>